<feature type="binding site" evidence="9">
    <location>
        <position position="77"/>
    </location>
    <ligand>
        <name>Zn(2+)</name>
        <dbReference type="ChEBI" id="CHEBI:29105"/>
        <note>catalytic</note>
    </ligand>
</feature>
<feature type="binding site" evidence="9">
    <location>
        <position position="106"/>
    </location>
    <ligand>
        <name>Zn(2+)</name>
        <dbReference type="ChEBI" id="CHEBI:29105"/>
        <note>catalytic</note>
    </ligand>
</feature>
<organism evidence="11">
    <name type="scientific">Ooceraea biroi</name>
    <name type="common">Clonal raider ant</name>
    <name type="synonym">Cerapachys biroi</name>
    <dbReference type="NCBI Taxonomy" id="2015173"/>
    <lineage>
        <taxon>Eukaryota</taxon>
        <taxon>Metazoa</taxon>
        <taxon>Ecdysozoa</taxon>
        <taxon>Arthropoda</taxon>
        <taxon>Hexapoda</taxon>
        <taxon>Insecta</taxon>
        <taxon>Pterygota</taxon>
        <taxon>Neoptera</taxon>
        <taxon>Endopterygota</taxon>
        <taxon>Hymenoptera</taxon>
        <taxon>Apocrita</taxon>
        <taxon>Aculeata</taxon>
        <taxon>Formicoidea</taxon>
        <taxon>Formicidae</taxon>
        <taxon>Dorylinae</taxon>
        <taxon>Ooceraea</taxon>
    </lineage>
</organism>
<feature type="active site" description="Proton donor" evidence="8">
    <location>
        <position position="79"/>
    </location>
</feature>
<dbReference type="OrthoDB" id="6710946at2759"/>
<name>A0A3L8DQK9_OOCBI</name>
<dbReference type="PANTHER" id="PTHR11086:SF18">
    <property type="entry name" value="DEOXYCYTIDYLATE DEAMINASE"/>
    <property type="match status" value="1"/>
</dbReference>
<dbReference type="SUPFAM" id="SSF53927">
    <property type="entry name" value="Cytidine deaminase-like"/>
    <property type="match status" value="1"/>
</dbReference>
<evidence type="ECO:0000256" key="5">
    <source>
        <dbReference type="ARBA" id="ARBA00022833"/>
    </source>
</evidence>
<dbReference type="EC" id="3.5.4.12" evidence="6"/>
<keyword evidence="2 9" id="KW-0479">Metal-binding</keyword>
<proteinExistence type="inferred from homology"/>
<feature type="domain" description="CMP/dCMP-type deaminase" evidence="10">
    <location>
        <begin position="14"/>
        <end position="145"/>
    </location>
</feature>
<dbReference type="InterPro" id="IPR015517">
    <property type="entry name" value="dCMP_deaminase-rel"/>
</dbReference>
<evidence type="ECO:0000256" key="1">
    <source>
        <dbReference type="ARBA" id="ARBA00006576"/>
    </source>
</evidence>
<reference evidence="11" key="2">
    <citation type="submission" date="2018-07" db="EMBL/GenBank/DDBJ databases">
        <authorList>
            <person name="Mckenzie S.K."/>
            <person name="Kronauer D.J.C."/>
        </authorList>
    </citation>
    <scope>NUCLEOTIDE SEQUENCE</scope>
    <source>
        <strain evidence="11">Clonal line C1</strain>
    </source>
</reference>
<protein>
    <recommendedName>
        <fullName evidence="7">dCMP deaminase</fullName>
        <ecNumber evidence="6">3.5.4.12</ecNumber>
    </recommendedName>
    <alternativeName>
        <fullName evidence="7">dCMP deaminase</fullName>
    </alternativeName>
</protein>
<evidence type="ECO:0000256" key="3">
    <source>
        <dbReference type="ARBA" id="ARBA00022727"/>
    </source>
</evidence>
<dbReference type="InterPro" id="IPR016473">
    <property type="entry name" value="dCMP_deaminase"/>
</dbReference>
<evidence type="ECO:0000256" key="7">
    <source>
        <dbReference type="ARBA" id="ARBA00041763"/>
    </source>
</evidence>
<keyword evidence="5 9" id="KW-0862">Zinc</keyword>
<sequence length="165" mass="19099">MERTLDTRRTLCQDWDEYFMAQAVLAAKLSRNPDSQVGACIVNNIMEIVGIGYNGMCRERGDYFQWHSFPRGTLVPHAEINALRNRNSTDVRDCTIYVTLFPCNDCANEIIKFGINEVVYLSDKNVSNYKTMYAKTLFNTNRVTYRPLNKKIEINFSDIDCNRTN</sequence>
<dbReference type="PROSITE" id="PS00903">
    <property type="entry name" value="CYT_DCMP_DEAMINASES_1"/>
    <property type="match status" value="1"/>
</dbReference>
<dbReference type="AlphaFoldDB" id="A0A3L8DQK9"/>
<dbReference type="EMBL" id="QOIP01000005">
    <property type="protein sequence ID" value="RLU22730.1"/>
    <property type="molecule type" value="Genomic_DNA"/>
</dbReference>
<evidence type="ECO:0000256" key="2">
    <source>
        <dbReference type="ARBA" id="ARBA00022723"/>
    </source>
</evidence>
<reference evidence="11" key="1">
    <citation type="journal article" date="2018" name="Genome Res.">
        <title>The genomic architecture and molecular evolution of ant odorant receptors.</title>
        <authorList>
            <person name="McKenzie S.K."/>
            <person name="Kronauer D.J.C."/>
        </authorList>
    </citation>
    <scope>NUCLEOTIDE SEQUENCE [LARGE SCALE GENOMIC DNA]</scope>
    <source>
        <strain evidence="11">Clonal line C1</strain>
    </source>
</reference>
<dbReference type="PROSITE" id="PS51747">
    <property type="entry name" value="CYT_DCMP_DEAMINASES_2"/>
    <property type="match status" value="1"/>
</dbReference>
<dbReference type="Pfam" id="PF00383">
    <property type="entry name" value="dCMP_cyt_deam_1"/>
    <property type="match status" value="1"/>
</dbReference>
<comment type="cofactor">
    <cofactor evidence="9">
        <name>Zn(2+)</name>
        <dbReference type="ChEBI" id="CHEBI:29105"/>
    </cofactor>
</comment>
<dbReference type="PANTHER" id="PTHR11086">
    <property type="entry name" value="DEOXYCYTIDYLATE DEAMINASE-RELATED"/>
    <property type="match status" value="1"/>
</dbReference>
<feature type="binding site" evidence="9">
    <location>
        <position position="103"/>
    </location>
    <ligand>
        <name>Zn(2+)</name>
        <dbReference type="ChEBI" id="CHEBI:29105"/>
        <note>catalytic</note>
    </ligand>
</feature>
<accession>A0A3L8DQK9</accession>
<keyword evidence="3" id="KW-0545">Nucleotide biosynthesis</keyword>
<gene>
    <name evidence="11" type="ORF">DMN91_005008</name>
</gene>
<dbReference type="GO" id="GO:0004132">
    <property type="term" value="F:dCMP deaminase activity"/>
    <property type="evidence" value="ECO:0007669"/>
    <property type="project" value="InterPro"/>
</dbReference>
<dbReference type="GO" id="GO:0006220">
    <property type="term" value="P:pyrimidine nucleotide metabolic process"/>
    <property type="evidence" value="ECO:0007669"/>
    <property type="project" value="InterPro"/>
</dbReference>
<dbReference type="InterPro" id="IPR016193">
    <property type="entry name" value="Cytidine_deaminase-like"/>
</dbReference>
<dbReference type="Proteomes" id="UP000279307">
    <property type="component" value="Chromosome 5"/>
</dbReference>
<evidence type="ECO:0000256" key="9">
    <source>
        <dbReference type="PIRSR" id="PIRSR006019-2"/>
    </source>
</evidence>
<evidence type="ECO:0000256" key="8">
    <source>
        <dbReference type="PIRSR" id="PIRSR006019-1"/>
    </source>
</evidence>
<evidence type="ECO:0000256" key="4">
    <source>
        <dbReference type="ARBA" id="ARBA00022801"/>
    </source>
</evidence>
<dbReference type="PIRSF" id="PIRSF006019">
    <property type="entry name" value="dCMP_deaminase"/>
    <property type="match status" value="1"/>
</dbReference>
<dbReference type="InterPro" id="IPR016192">
    <property type="entry name" value="APOBEC/CMP_deaminase_Zn-bd"/>
</dbReference>
<dbReference type="GO" id="GO:0005737">
    <property type="term" value="C:cytoplasm"/>
    <property type="evidence" value="ECO:0007669"/>
    <property type="project" value="TreeGrafter"/>
</dbReference>
<comment type="similarity">
    <text evidence="1">Belongs to the cytidine and deoxycytidylate deaminase family.</text>
</comment>
<evidence type="ECO:0000256" key="6">
    <source>
        <dbReference type="ARBA" id="ARBA00038938"/>
    </source>
</evidence>
<dbReference type="InterPro" id="IPR002125">
    <property type="entry name" value="CMP_dCMP_dom"/>
</dbReference>
<keyword evidence="4" id="KW-0378">Hydrolase</keyword>
<evidence type="ECO:0000259" key="10">
    <source>
        <dbReference type="PROSITE" id="PS51747"/>
    </source>
</evidence>
<evidence type="ECO:0000313" key="11">
    <source>
        <dbReference type="EMBL" id="RLU22730.1"/>
    </source>
</evidence>
<comment type="caution">
    <text evidence="11">The sequence shown here is derived from an EMBL/GenBank/DDBJ whole genome shotgun (WGS) entry which is preliminary data.</text>
</comment>
<dbReference type="Gene3D" id="3.40.140.10">
    <property type="entry name" value="Cytidine Deaminase, domain 2"/>
    <property type="match status" value="1"/>
</dbReference>
<dbReference type="GO" id="GO:0008270">
    <property type="term" value="F:zinc ion binding"/>
    <property type="evidence" value="ECO:0007669"/>
    <property type="project" value="InterPro"/>
</dbReference>